<name>A0A9R1WN04_LACSA</name>
<dbReference type="Gramene" id="rna-gnl|WGS:NBSK|LSAT_1X1761_mrna">
    <property type="protein sequence ID" value="cds-PLY64134.1"/>
    <property type="gene ID" value="gene-LSAT_1X1761"/>
</dbReference>
<dbReference type="OrthoDB" id="71302at2759"/>
<dbReference type="EMBL" id="NBSK02000001">
    <property type="protein sequence ID" value="KAJ0225657.1"/>
    <property type="molecule type" value="Genomic_DNA"/>
</dbReference>
<evidence type="ECO:0000256" key="2">
    <source>
        <dbReference type="ARBA" id="ARBA00023015"/>
    </source>
</evidence>
<dbReference type="PROSITE" id="PS50888">
    <property type="entry name" value="BHLH"/>
    <property type="match status" value="1"/>
</dbReference>
<proteinExistence type="predicted"/>
<dbReference type="PANTHER" id="PTHR45844:SF25">
    <property type="entry name" value="TRANSCRIPTION FACTOR BHLH107"/>
    <property type="match status" value="1"/>
</dbReference>
<evidence type="ECO:0000313" key="8">
    <source>
        <dbReference type="Proteomes" id="UP000235145"/>
    </source>
</evidence>
<dbReference type="Gene3D" id="3.30.70.260">
    <property type="match status" value="1"/>
</dbReference>
<evidence type="ECO:0000256" key="1">
    <source>
        <dbReference type="ARBA" id="ARBA00004123"/>
    </source>
</evidence>
<evidence type="ECO:0000256" key="5">
    <source>
        <dbReference type="ARBA" id="ARBA00023242"/>
    </source>
</evidence>
<dbReference type="Proteomes" id="UP000235145">
    <property type="component" value="Unassembled WGS sequence"/>
</dbReference>
<comment type="subcellular location">
    <subcellularLocation>
        <location evidence="1">Nucleus</location>
    </subcellularLocation>
</comment>
<feature type="domain" description="BHLH" evidence="6">
    <location>
        <begin position="50"/>
        <end position="99"/>
    </location>
</feature>
<dbReference type="AlphaFoldDB" id="A0A9R1WN04"/>
<reference evidence="7 8" key="1">
    <citation type="journal article" date="2017" name="Nat. Commun.">
        <title>Genome assembly with in vitro proximity ligation data and whole-genome triplication in lettuce.</title>
        <authorList>
            <person name="Reyes-Chin-Wo S."/>
            <person name="Wang Z."/>
            <person name="Yang X."/>
            <person name="Kozik A."/>
            <person name="Arikit S."/>
            <person name="Song C."/>
            <person name="Xia L."/>
            <person name="Froenicke L."/>
            <person name="Lavelle D.O."/>
            <person name="Truco M.J."/>
            <person name="Xia R."/>
            <person name="Zhu S."/>
            <person name="Xu C."/>
            <person name="Xu H."/>
            <person name="Xu X."/>
            <person name="Cox K."/>
            <person name="Korf I."/>
            <person name="Meyers B.C."/>
            <person name="Michelmore R.W."/>
        </authorList>
    </citation>
    <scope>NUCLEOTIDE SEQUENCE [LARGE SCALE GENOMIC DNA]</scope>
    <source>
        <strain evidence="8">cv. Salinas</strain>
        <tissue evidence="7">Seedlings</tissue>
    </source>
</reference>
<keyword evidence="5" id="KW-0539">Nucleus</keyword>
<evidence type="ECO:0000256" key="4">
    <source>
        <dbReference type="ARBA" id="ARBA00023163"/>
    </source>
</evidence>
<dbReference type="GO" id="GO:0003677">
    <property type="term" value="F:DNA binding"/>
    <property type="evidence" value="ECO:0007669"/>
    <property type="project" value="UniProtKB-KW"/>
</dbReference>
<keyword evidence="8" id="KW-1185">Reference proteome</keyword>
<dbReference type="GO" id="GO:0005634">
    <property type="term" value="C:nucleus"/>
    <property type="evidence" value="ECO:0007669"/>
    <property type="project" value="UniProtKB-SubCell"/>
</dbReference>
<keyword evidence="3" id="KW-0238">DNA-binding</keyword>
<dbReference type="Pfam" id="PF00010">
    <property type="entry name" value="HLH"/>
    <property type="match status" value="1"/>
</dbReference>
<sequence length="265" mass="29590">MHDTGGDDMKMKNVKLNSGISSSSCCSISSTSTVREMVKLTKVKEITHELASKKHALSERKRRRRINCHYDSLRHFFPRILKSDKASVLAETVRHLKELKKMVADLAPSHHDGERRDKQSFFIPGEKDEMSVGYVASGNKTAVRAIVCCEDRPGLNQDLTEAIHSVRGKAVKAEMATIGGRTKAEVVLELREEEDVGLLRRALKAVVENRVLGRTGLISQGYTEPEFIGFGRRYVDGERPICDQIENGLADGLIVRSLEKNTSKE</sequence>
<dbReference type="GO" id="GO:0046983">
    <property type="term" value="F:protein dimerization activity"/>
    <property type="evidence" value="ECO:0007669"/>
    <property type="project" value="InterPro"/>
</dbReference>
<dbReference type="InterPro" id="IPR036638">
    <property type="entry name" value="HLH_DNA-bd_sf"/>
</dbReference>
<dbReference type="PANTHER" id="PTHR45844">
    <property type="entry name" value="TRANSCRIPTION FACTOR BHLH30"/>
    <property type="match status" value="1"/>
</dbReference>
<dbReference type="InterPro" id="IPR045847">
    <property type="entry name" value="AIG1-like"/>
</dbReference>
<evidence type="ECO:0000259" key="6">
    <source>
        <dbReference type="PROSITE" id="PS50888"/>
    </source>
</evidence>
<dbReference type="SUPFAM" id="SSF47459">
    <property type="entry name" value="HLH, helix-loop-helix DNA-binding domain"/>
    <property type="match status" value="1"/>
</dbReference>
<evidence type="ECO:0000313" key="7">
    <source>
        <dbReference type="EMBL" id="KAJ0225657.1"/>
    </source>
</evidence>
<organism evidence="7 8">
    <name type="scientific">Lactuca sativa</name>
    <name type="common">Garden lettuce</name>
    <dbReference type="NCBI Taxonomy" id="4236"/>
    <lineage>
        <taxon>Eukaryota</taxon>
        <taxon>Viridiplantae</taxon>
        <taxon>Streptophyta</taxon>
        <taxon>Embryophyta</taxon>
        <taxon>Tracheophyta</taxon>
        <taxon>Spermatophyta</taxon>
        <taxon>Magnoliopsida</taxon>
        <taxon>eudicotyledons</taxon>
        <taxon>Gunneridae</taxon>
        <taxon>Pentapetalae</taxon>
        <taxon>asterids</taxon>
        <taxon>campanulids</taxon>
        <taxon>Asterales</taxon>
        <taxon>Asteraceae</taxon>
        <taxon>Cichorioideae</taxon>
        <taxon>Cichorieae</taxon>
        <taxon>Lactucinae</taxon>
        <taxon>Lactuca</taxon>
    </lineage>
</organism>
<gene>
    <name evidence="7" type="ORF">LSAT_V11C100000730</name>
</gene>
<dbReference type="GO" id="GO:0003700">
    <property type="term" value="F:DNA-binding transcription factor activity"/>
    <property type="evidence" value="ECO:0007669"/>
    <property type="project" value="InterPro"/>
</dbReference>
<dbReference type="InterPro" id="IPR011598">
    <property type="entry name" value="bHLH_dom"/>
</dbReference>
<keyword evidence="4" id="KW-0804">Transcription</keyword>
<evidence type="ECO:0000256" key="3">
    <source>
        <dbReference type="ARBA" id="ARBA00023125"/>
    </source>
</evidence>
<dbReference type="Gene3D" id="4.10.280.10">
    <property type="entry name" value="Helix-loop-helix DNA-binding domain"/>
    <property type="match status" value="1"/>
</dbReference>
<dbReference type="SMART" id="SM00353">
    <property type="entry name" value="HLH"/>
    <property type="match status" value="1"/>
</dbReference>
<keyword evidence="2" id="KW-0805">Transcription regulation</keyword>
<comment type="caution">
    <text evidence="7">The sequence shown here is derived from an EMBL/GenBank/DDBJ whole genome shotgun (WGS) entry which is preliminary data.</text>
</comment>
<accession>A0A9R1WN04</accession>
<protein>
    <recommendedName>
        <fullName evidence="6">BHLH domain-containing protein</fullName>
    </recommendedName>
</protein>